<comment type="similarity">
    <text evidence="2">Belongs to the MBF1 family.</text>
</comment>
<keyword evidence="4" id="KW-0238">DNA-binding</keyword>
<evidence type="ECO:0000256" key="4">
    <source>
        <dbReference type="ARBA" id="ARBA00023125"/>
    </source>
</evidence>
<gene>
    <name evidence="7" type="ORF">SSX86_008386</name>
</gene>
<dbReference type="Pfam" id="PF08523">
    <property type="entry name" value="MBF1"/>
    <property type="match status" value="1"/>
</dbReference>
<dbReference type="InterPro" id="IPR013729">
    <property type="entry name" value="MBF1_N"/>
</dbReference>
<protein>
    <recommendedName>
        <fullName evidence="6">HTH cro/C1-type domain-containing protein</fullName>
    </recommendedName>
</protein>
<dbReference type="GO" id="GO:0003713">
    <property type="term" value="F:transcription coactivator activity"/>
    <property type="evidence" value="ECO:0007669"/>
    <property type="project" value="UniProtKB-ARBA"/>
</dbReference>
<dbReference type="PROSITE" id="PS50943">
    <property type="entry name" value="HTH_CROC1"/>
    <property type="match status" value="1"/>
</dbReference>
<sequence length="224" mass="24860">MGWASRPGRIKIREPSRCHTNPQIAPRILSPIKNLPDPPPLYNATIPPSIIIAIKIHNPFPDNLSLILSIFFFIPSNKSMPTRPAGPIAQDWEPVVLHKSKPKAQVLRDQKAVNQALRAGAQVQTVKKFDGGTNKKSPATAVYARKLDEAEQPAALDRVAPEVRQLIQKARIDKKLSQADLAKQINERPQVVQEYENGKAVPNQAVLAKMERVLGVKLRGKVHK</sequence>
<evidence type="ECO:0000256" key="3">
    <source>
        <dbReference type="ARBA" id="ARBA00023015"/>
    </source>
</evidence>
<feature type="domain" description="HTH cro/C1-type" evidence="6">
    <location>
        <begin position="167"/>
        <end position="221"/>
    </location>
</feature>
<dbReference type="SMART" id="SM00530">
    <property type="entry name" value="HTH_XRE"/>
    <property type="match status" value="1"/>
</dbReference>
<name>A0AAP0H6S3_9ASTR</name>
<keyword evidence="8" id="KW-1185">Reference proteome</keyword>
<dbReference type="EMBL" id="JBCNJP010000010">
    <property type="protein sequence ID" value="KAK9071955.1"/>
    <property type="molecule type" value="Genomic_DNA"/>
</dbReference>
<accession>A0AAP0H6S3</accession>
<dbReference type="GO" id="GO:0005730">
    <property type="term" value="C:nucleolus"/>
    <property type="evidence" value="ECO:0007669"/>
    <property type="project" value="UniProtKB-SubCell"/>
</dbReference>
<keyword evidence="5" id="KW-0804">Transcription</keyword>
<dbReference type="PANTHER" id="PTHR10245">
    <property type="entry name" value="ENDOTHELIAL DIFFERENTIATION-RELATED FACTOR 1 MULTIPROTEIN BRIDGING FACTOR 1"/>
    <property type="match status" value="1"/>
</dbReference>
<dbReference type="InterPro" id="IPR010982">
    <property type="entry name" value="Lambda_DNA-bd_dom_sf"/>
</dbReference>
<keyword evidence="3" id="KW-0805">Transcription regulation</keyword>
<dbReference type="Pfam" id="PF01381">
    <property type="entry name" value="HTH_3"/>
    <property type="match status" value="1"/>
</dbReference>
<evidence type="ECO:0000313" key="8">
    <source>
        <dbReference type="Proteomes" id="UP001408789"/>
    </source>
</evidence>
<comment type="caution">
    <text evidence="7">The sequence shown here is derived from an EMBL/GenBank/DDBJ whole genome shotgun (WGS) entry which is preliminary data.</text>
</comment>
<dbReference type="InterPro" id="IPR001387">
    <property type="entry name" value="Cro/C1-type_HTH"/>
</dbReference>
<evidence type="ECO:0000256" key="1">
    <source>
        <dbReference type="ARBA" id="ARBA00004604"/>
    </source>
</evidence>
<dbReference type="CDD" id="cd00093">
    <property type="entry name" value="HTH_XRE"/>
    <property type="match status" value="1"/>
</dbReference>
<proteinExistence type="inferred from homology"/>
<evidence type="ECO:0000256" key="2">
    <source>
        <dbReference type="ARBA" id="ARBA00009802"/>
    </source>
</evidence>
<reference evidence="7 8" key="1">
    <citation type="submission" date="2024-04" db="EMBL/GenBank/DDBJ databases">
        <title>The reference genome of an endangered Asteraceae, Deinandra increscens subsp. villosa, native to the Central Coast of California.</title>
        <authorList>
            <person name="Guilliams M."/>
            <person name="Hasenstab-Lehman K."/>
            <person name="Meyer R."/>
            <person name="Mcevoy S."/>
        </authorList>
    </citation>
    <scope>NUCLEOTIDE SEQUENCE [LARGE SCALE GENOMIC DNA]</scope>
    <source>
        <tissue evidence="7">Leaf</tissue>
    </source>
</reference>
<dbReference type="PANTHER" id="PTHR10245:SF15">
    <property type="entry name" value="ENDOTHELIAL DIFFERENTIATION-RELATED FACTOR 1"/>
    <property type="match status" value="1"/>
</dbReference>
<dbReference type="GO" id="GO:0003677">
    <property type="term" value="F:DNA binding"/>
    <property type="evidence" value="ECO:0007669"/>
    <property type="project" value="UniProtKB-KW"/>
</dbReference>
<dbReference type="AlphaFoldDB" id="A0AAP0H6S3"/>
<comment type="subcellular location">
    <subcellularLocation>
        <location evidence="1">Nucleus</location>
        <location evidence="1">Nucleolus</location>
    </subcellularLocation>
</comment>
<dbReference type="FunFam" id="1.10.260.40:FF:000018">
    <property type="entry name" value="Multiprotein bridging factor 1"/>
    <property type="match status" value="1"/>
</dbReference>
<dbReference type="SUPFAM" id="SSF47413">
    <property type="entry name" value="lambda repressor-like DNA-binding domains"/>
    <property type="match status" value="1"/>
</dbReference>
<dbReference type="Proteomes" id="UP001408789">
    <property type="component" value="Unassembled WGS sequence"/>
</dbReference>
<evidence type="ECO:0000313" key="7">
    <source>
        <dbReference type="EMBL" id="KAK9071955.1"/>
    </source>
</evidence>
<evidence type="ECO:0000259" key="6">
    <source>
        <dbReference type="PROSITE" id="PS50943"/>
    </source>
</evidence>
<evidence type="ECO:0000256" key="5">
    <source>
        <dbReference type="ARBA" id="ARBA00023163"/>
    </source>
</evidence>
<organism evidence="7 8">
    <name type="scientific">Deinandra increscens subsp. villosa</name>
    <dbReference type="NCBI Taxonomy" id="3103831"/>
    <lineage>
        <taxon>Eukaryota</taxon>
        <taxon>Viridiplantae</taxon>
        <taxon>Streptophyta</taxon>
        <taxon>Embryophyta</taxon>
        <taxon>Tracheophyta</taxon>
        <taxon>Spermatophyta</taxon>
        <taxon>Magnoliopsida</taxon>
        <taxon>eudicotyledons</taxon>
        <taxon>Gunneridae</taxon>
        <taxon>Pentapetalae</taxon>
        <taxon>asterids</taxon>
        <taxon>campanulids</taxon>
        <taxon>Asterales</taxon>
        <taxon>Asteraceae</taxon>
        <taxon>Asteroideae</taxon>
        <taxon>Heliantheae alliance</taxon>
        <taxon>Madieae</taxon>
        <taxon>Madiinae</taxon>
        <taxon>Deinandra</taxon>
    </lineage>
</organism>
<dbReference type="Gene3D" id="1.10.260.40">
    <property type="entry name" value="lambda repressor-like DNA-binding domains"/>
    <property type="match status" value="1"/>
</dbReference>